<proteinExistence type="predicted"/>
<gene>
    <name evidence="2" type="ORF">g.1246</name>
</gene>
<sequence length="105" mass="11689">SENSVFDVFYVVDASAETLGGFSGMDSSSRMWTDRHFQEDHKPVSLKDDPSLPERNPRMLEATLCGDDVAEDTTLPVEETRPPSASWRRPLIPVDSEPVRPALEA</sequence>
<evidence type="ECO:0000313" key="2">
    <source>
        <dbReference type="EMBL" id="JAS82097.1"/>
    </source>
</evidence>
<feature type="non-terminal residue" evidence="2">
    <location>
        <position position="105"/>
    </location>
</feature>
<name>A0A1B6I5C5_9HEMI</name>
<organism evidence="2">
    <name type="scientific">Homalodisca liturata</name>
    <dbReference type="NCBI Taxonomy" id="320908"/>
    <lineage>
        <taxon>Eukaryota</taxon>
        <taxon>Metazoa</taxon>
        <taxon>Ecdysozoa</taxon>
        <taxon>Arthropoda</taxon>
        <taxon>Hexapoda</taxon>
        <taxon>Insecta</taxon>
        <taxon>Pterygota</taxon>
        <taxon>Neoptera</taxon>
        <taxon>Paraneoptera</taxon>
        <taxon>Hemiptera</taxon>
        <taxon>Auchenorrhyncha</taxon>
        <taxon>Membracoidea</taxon>
        <taxon>Cicadellidae</taxon>
        <taxon>Cicadellinae</taxon>
        <taxon>Proconiini</taxon>
        <taxon>Homalodisca</taxon>
    </lineage>
</organism>
<accession>A0A1B6I5C5</accession>
<dbReference type="EMBL" id="GECU01025609">
    <property type="protein sequence ID" value="JAS82097.1"/>
    <property type="molecule type" value="Transcribed_RNA"/>
</dbReference>
<dbReference type="AlphaFoldDB" id="A0A1B6I5C5"/>
<feature type="non-terminal residue" evidence="2">
    <location>
        <position position="1"/>
    </location>
</feature>
<reference evidence="2" key="1">
    <citation type="submission" date="2015-11" db="EMBL/GenBank/DDBJ databases">
        <title>De novo transcriptome assembly of four potential Pierce s Disease insect vectors from Arizona vineyards.</title>
        <authorList>
            <person name="Tassone E.E."/>
        </authorList>
    </citation>
    <scope>NUCLEOTIDE SEQUENCE</scope>
</reference>
<feature type="region of interest" description="Disordered" evidence="1">
    <location>
        <begin position="66"/>
        <end position="105"/>
    </location>
</feature>
<evidence type="ECO:0000256" key="1">
    <source>
        <dbReference type="SAM" id="MobiDB-lite"/>
    </source>
</evidence>
<protein>
    <submittedName>
        <fullName evidence="2">Uncharacterized protein</fullName>
    </submittedName>
</protein>